<dbReference type="InterPro" id="IPR032693">
    <property type="entry name" value="YtkA-like_dom"/>
</dbReference>
<feature type="compositionally biased region" description="Low complexity" evidence="1">
    <location>
        <begin position="134"/>
        <end position="149"/>
    </location>
</feature>
<gene>
    <name evidence="3" type="ORF">GALL_174160</name>
</gene>
<comment type="caution">
    <text evidence="3">The sequence shown here is derived from an EMBL/GenBank/DDBJ whole genome shotgun (WGS) entry which is preliminary data.</text>
</comment>
<accession>A0A1J5RX92</accession>
<name>A0A1J5RX92_9ZZZZ</name>
<feature type="domain" description="YtkA-like" evidence="2">
    <location>
        <begin position="25"/>
        <end position="111"/>
    </location>
</feature>
<dbReference type="AlphaFoldDB" id="A0A1J5RX92"/>
<evidence type="ECO:0000313" key="3">
    <source>
        <dbReference type="EMBL" id="OIR00543.1"/>
    </source>
</evidence>
<evidence type="ECO:0000259" key="2">
    <source>
        <dbReference type="Pfam" id="PF13115"/>
    </source>
</evidence>
<feature type="region of interest" description="Disordered" evidence="1">
    <location>
        <begin position="126"/>
        <end position="149"/>
    </location>
</feature>
<evidence type="ECO:0000256" key="1">
    <source>
        <dbReference type="SAM" id="MobiDB-lite"/>
    </source>
</evidence>
<dbReference type="EMBL" id="MLJW01000094">
    <property type="protein sequence ID" value="OIR00543.1"/>
    <property type="molecule type" value="Genomic_DNA"/>
</dbReference>
<reference evidence="3" key="1">
    <citation type="submission" date="2016-10" db="EMBL/GenBank/DDBJ databases">
        <title>Sequence of Gallionella enrichment culture.</title>
        <authorList>
            <person name="Poehlein A."/>
            <person name="Muehling M."/>
            <person name="Daniel R."/>
        </authorList>
    </citation>
    <scope>NUCLEOTIDE SEQUENCE</scope>
</reference>
<organism evidence="3">
    <name type="scientific">mine drainage metagenome</name>
    <dbReference type="NCBI Taxonomy" id="410659"/>
    <lineage>
        <taxon>unclassified sequences</taxon>
        <taxon>metagenomes</taxon>
        <taxon>ecological metagenomes</taxon>
    </lineage>
</organism>
<sequence length="149" mass="15633">MRVQAFVAFGLGLALLSVADGTAHADPADYRFEAVQKDVPASANTIVQLRLVQISTGKAIPNAVVFQPKMEMSMSGMAPMVTQIASGTPDGKGIYPFTADLSMTGVWMLTVSAKVQGEKATLTGAVPFTSAPNQGQMGQGQMDGMPHHH</sequence>
<proteinExistence type="predicted"/>
<dbReference type="Pfam" id="PF13115">
    <property type="entry name" value="YtkA"/>
    <property type="match status" value="1"/>
</dbReference>
<protein>
    <recommendedName>
        <fullName evidence="2">YtkA-like domain-containing protein</fullName>
    </recommendedName>
</protein>